<proteinExistence type="inferred from homology"/>
<sequence length="614" mass="68975">MATCSSDWSLAPVLHPNLKALYSISISHHNVLSITHSSSSSFNHQKLAILNSSKTPSPLLEDSSSGIKLIQLSSESKTDQQPPISESDISDEDIRGLCNGSKSRILTFEDYRTSRERPDYRPDSRTVDFLVNSLTKTKRWKLISIISEDFRAFDVYPSKSTCRRLITDCVRARKFKMVESLLESLQEKKEIAVSAFGAAMRGYNKLHMYSSTVSAFNAMRTAGLLPDGSCYLSAMDAYRKLGGTENVLALFTEFETGNGDGSTFHAQMYWVLCDALGRSSRAFDALRYFREMVEKGLSPNPSFYASLICSFAGIREAEIAEDLFQEAREKGMVKDPAVFLKLVLMYVDLGSVEKTIAVVEAMKESRIKVSDCIQCAVVNGYATKRGLRASVRAYEQLKALGCMPGQVTYASIINVYCRLGLSLKVEAVFSEMMEKGFDRCVVAYSNMISMYGKAGRERDAMRLLAKMKEKGCEPNVWVYNSLLDMHGRLMNLRKVEKLWKEMKRRGITPDKISYSSIITAYSKAREYDECLTFYEEFRMTGEKVDRVLAGIMVGVFSKSSRVDELVKLLQDLKLHGTGLDARLYKSSLNALRDAGLQVHAKWLAENFKCEMDGT</sequence>
<evidence type="ECO:0000313" key="6">
    <source>
        <dbReference type="Proteomes" id="UP001140949"/>
    </source>
</evidence>
<dbReference type="GO" id="GO:0009507">
    <property type="term" value="C:chloroplast"/>
    <property type="evidence" value="ECO:0007669"/>
    <property type="project" value="TreeGrafter"/>
</dbReference>
<evidence type="ECO:0000256" key="2">
    <source>
        <dbReference type="ARBA" id="ARBA00022737"/>
    </source>
</evidence>
<keyword evidence="2" id="KW-0677">Repeat</keyword>
<comment type="caution">
    <text evidence="5">The sequence shown here is derived from an EMBL/GenBank/DDBJ whole genome shotgun (WGS) entry which is preliminary data.</text>
</comment>
<organism evidence="5 6">
    <name type="scientific">Iris pallida</name>
    <name type="common">Sweet iris</name>
    <dbReference type="NCBI Taxonomy" id="29817"/>
    <lineage>
        <taxon>Eukaryota</taxon>
        <taxon>Viridiplantae</taxon>
        <taxon>Streptophyta</taxon>
        <taxon>Embryophyta</taxon>
        <taxon>Tracheophyta</taxon>
        <taxon>Spermatophyta</taxon>
        <taxon>Magnoliopsida</taxon>
        <taxon>Liliopsida</taxon>
        <taxon>Asparagales</taxon>
        <taxon>Iridaceae</taxon>
        <taxon>Iridoideae</taxon>
        <taxon>Irideae</taxon>
        <taxon>Iris</taxon>
    </lineage>
</organism>
<dbReference type="Pfam" id="PF01535">
    <property type="entry name" value="PPR"/>
    <property type="match status" value="2"/>
</dbReference>
<name>A0AAX6HH79_IRIPA</name>
<reference evidence="5" key="2">
    <citation type="submission" date="2023-04" db="EMBL/GenBank/DDBJ databases">
        <authorList>
            <person name="Bruccoleri R.E."/>
            <person name="Oakeley E.J."/>
            <person name="Faust A.-M."/>
            <person name="Dessus-Babus S."/>
            <person name="Altorfer M."/>
            <person name="Burckhardt D."/>
            <person name="Oertli M."/>
            <person name="Naumann U."/>
            <person name="Petersen F."/>
            <person name="Wong J."/>
        </authorList>
    </citation>
    <scope>NUCLEOTIDE SEQUENCE</scope>
    <source>
        <strain evidence="5">GSM-AAB239-AS_SAM_17_03QT</strain>
        <tissue evidence="5">Leaf</tissue>
    </source>
</reference>
<dbReference type="EMBL" id="JANAVB010009598">
    <property type="protein sequence ID" value="KAJ6839977.1"/>
    <property type="molecule type" value="Genomic_DNA"/>
</dbReference>
<keyword evidence="6" id="KW-1185">Reference proteome</keyword>
<dbReference type="InterPro" id="IPR011990">
    <property type="entry name" value="TPR-like_helical_dom_sf"/>
</dbReference>
<dbReference type="Gene3D" id="1.25.40.10">
    <property type="entry name" value="Tetratricopeptide repeat domain"/>
    <property type="match status" value="4"/>
</dbReference>
<protein>
    <submittedName>
        <fullName evidence="5">Pentatricopeptide repeat-containing protein, chloroplastic</fullName>
    </submittedName>
</protein>
<feature type="repeat" description="PPR" evidence="3">
    <location>
        <begin position="405"/>
        <end position="439"/>
    </location>
</feature>
<reference evidence="5" key="1">
    <citation type="journal article" date="2023" name="GigaByte">
        <title>Genome assembly of the bearded iris, Iris pallida Lam.</title>
        <authorList>
            <person name="Bruccoleri R.E."/>
            <person name="Oakeley E.J."/>
            <person name="Faust A.M.E."/>
            <person name="Altorfer M."/>
            <person name="Dessus-Babus S."/>
            <person name="Burckhardt D."/>
            <person name="Oertli M."/>
            <person name="Naumann U."/>
            <person name="Petersen F."/>
            <person name="Wong J."/>
        </authorList>
    </citation>
    <scope>NUCLEOTIDE SEQUENCE</scope>
    <source>
        <strain evidence="5">GSM-AAB239-AS_SAM_17_03QT</strain>
    </source>
</reference>
<evidence type="ECO:0000313" key="5">
    <source>
        <dbReference type="EMBL" id="KAJ6839977.1"/>
    </source>
</evidence>
<dbReference type="AlphaFoldDB" id="A0AAX6HH79"/>
<dbReference type="Pfam" id="PF13812">
    <property type="entry name" value="PPR_3"/>
    <property type="match status" value="1"/>
</dbReference>
<evidence type="ECO:0000256" key="3">
    <source>
        <dbReference type="PROSITE-ProRule" id="PRU00708"/>
    </source>
</evidence>
<feature type="repeat" description="PPR" evidence="3">
    <location>
        <begin position="265"/>
        <end position="299"/>
    </location>
</feature>
<gene>
    <name evidence="5" type="ORF">M6B38_311375</name>
</gene>
<feature type="repeat" description="PPR" evidence="3">
    <location>
        <begin position="510"/>
        <end position="544"/>
    </location>
</feature>
<dbReference type="PROSITE" id="PS51375">
    <property type="entry name" value="PPR"/>
    <property type="match status" value="5"/>
</dbReference>
<dbReference type="PANTHER" id="PTHR47936">
    <property type="entry name" value="PPR_LONG DOMAIN-CONTAINING PROTEIN"/>
    <property type="match status" value="1"/>
</dbReference>
<dbReference type="GO" id="GO:0010019">
    <property type="term" value="P:chloroplast-nucleus signaling pathway"/>
    <property type="evidence" value="ECO:0007669"/>
    <property type="project" value="TreeGrafter"/>
</dbReference>
<comment type="similarity">
    <text evidence="1">Belongs to the PPR family. P subfamily.</text>
</comment>
<dbReference type="InterPro" id="IPR002885">
    <property type="entry name" value="PPR_rpt"/>
</dbReference>
<feature type="repeat" description="PPR" evidence="3">
    <location>
        <begin position="475"/>
        <end position="509"/>
    </location>
</feature>
<accession>A0AAX6HH79</accession>
<dbReference type="Proteomes" id="UP001140949">
    <property type="component" value="Unassembled WGS sequence"/>
</dbReference>
<feature type="repeat" description="PPR" evidence="3">
    <location>
        <begin position="440"/>
        <end position="474"/>
    </location>
</feature>
<evidence type="ECO:0000256" key="4">
    <source>
        <dbReference type="SAM" id="MobiDB-lite"/>
    </source>
</evidence>
<feature type="region of interest" description="Disordered" evidence="4">
    <location>
        <begin position="72"/>
        <end position="91"/>
    </location>
</feature>
<evidence type="ECO:0000256" key="1">
    <source>
        <dbReference type="ARBA" id="ARBA00007626"/>
    </source>
</evidence>
<dbReference type="GO" id="GO:0031930">
    <property type="term" value="P:mitochondria-nucleus signaling pathway"/>
    <property type="evidence" value="ECO:0007669"/>
    <property type="project" value="TreeGrafter"/>
</dbReference>
<feature type="compositionally biased region" description="Polar residues" evidence="4">
    <location>
        <begin position="72"/>
        <end position="84"/>
    </location>
</feature>
<dbReference type="NCBIfam" id="TIGR00756">
    <property type="entry name" value="PPR"/>
    <property type="match status" value="5"/>
</dbReference>
<dbReference type="PANTHER" id="PTHR47936:SF1">
    <property type="entry name" value="PENTATRICOPEPTIDE REPEAT-CONTAINING PROTEIN GUN1, CHLOROPLASTIC"/>
    <property type="match status" value="1"/>
</dbReference>